<proteinExistence type="predicted"/>
<evidence type="ECO:0000313" key="2">
    <source>
        <dbReference type="EMBL" id="OGL43684.1"/>
    </source>
</evidence>
<gene>
    <name evidence="2" type="ORF">A2161_21700</name>
</gene>
<evidence type="ECO:0000313" key="3">
    <source>
        <dbReference type="Proteomes" id="UP000179266"/>
    </source>
</evidence>
<accession>A0A1F7RRL7</accession>
<dbReference type="Pfam" id="PF22837">
    <property type="entry name" value="M_Eco57I_C"/>
    <property type="match status" value="1"/>
</dbReference>
<name>A0A1F7RRL7_9BACT</name>
<dbReference type="EMBL" id="MGDD01000258">
    <property type="protein sequence ID" value="OGL43684.1"/>
    <property type="molecule type" value="Genomic_DNA"/>
</dbReference>
<protein>
    <recommendedName>
        <fullName evidence="1">Type II methyltransferase M.Eco57I C-terminal domain-containing protein</fullName>
    </recommendedName>
</protein>
<sequence>MIIDNQGKRSFASADVNTIIALFGAPSAKLAKNMDTVNPQSVARFVMFRVPFDEILSPVIFEEIEAAKDRKTTQEYRLFPIDQHKLFEDGCEIPEDEEPEEITQKQKTKKSKASGPTIKIARYIGNKWGGKYLRAPDIYWTILEKGKGKLVKLGDIAEVRRGFTTGANEFFYLDAEKIEEWSIEKEFLKSVIISPRECDSIEVIPKLLKFRVFVCNKTKKELKFTKALEYIKWGEEQQFSQRPSCRNRLLWYSFPVKQWAKVLWPMIHNERHCVFWNANNIAVDHNLFEIYGYNDDLLWGSLACAGQIIFRELHGRANLGQGALKTEGIDIRTFVILKIESKTIIKNIKLSRNKLSQRIIEPIHEECKKADHRELDSIIFDELSLTQGERDAVYEAVINLVEARLKKADSYKKK</sequence>
<dbReference type="Proteomes" id="UP000179266">
    <property type="component" value="Unassembled WGS sequence"/>
</dbReference>
<organism evidence="2 3">
    <name type="scientific">Candidatus Schekmanbacteria bacterium RBG_13_48_7</name>
    <dbReference type="NCBI Taxonomy" id="1817878"/>
    <lineage>
        <taxon>Bacteria</taxon>
        <taxon>Candidatus Schekmaniibacteriota</taxon>
    </lineage>
</organism>
<feature type="domain" description="Type II methyltransferase M.Eco57I C-terminal" evidence="1">
    <location>
        <begin position="145"/>
        <end position="343"/>
    </location>
</feature>
<dbReference type="InterPro" id="IPR054520">
    <property type="entry name" value="M_Eco57I_C"/>
</dbReference>
<dbReference type="AlphaFoldDB" id="A0A1F7RRL7"/>
<reference evidence="2 3" key="1">
    <citation type="journal article" date="2016" name="Nat. Commun.">
        <title>Thousands of microbial genomes shed light on interconnected biogeochemical processes in an aquifer system.</title>
        <authorList>
            <person name="Anantharaman K."/>
            <person name="Brown C.T."/>
            <person name="Hug L.A."/>
            <person name="Sharon I."/>
            <person name="Castelle C.J."/>
            <person name="Probst A.J."/>
            <person name="Thomas B.C."/>
            <person name="Singh A."/>
            <person name="Wilkins M.J."/>
            <person name="Karaoz U."/>
            <person name="Brodie E.L."/>
            <person name="Williams K.H."/>
            <person name="Hubbard S.S."/>
            <person name="Banfield J.F."/>
        </authorList>
    </citation>
    <scope>NUCLEOTIDE SEQUENCE [LARGE SCALE GENOMIC DNA]</scope>
</reference>
<evidence type="ECO:0000259" key="1">
    <source>
        <dbReference type="Pfam" id="PF22837"/>
    </source>
</evidence>
<comment type="caution">
    <text evidence="2">The sequence shown here is derived from an EMBL/GenBank/DDBJ whole genome shotgun (WGS) entry which is preliminary data.</text>
</comment>